<dbReference type="EMBL" id="CADCWM010000855">
    <property type="protein sequence ID" value="CAA9582629.1"/>
    <property type="molecule type" value="Genomic_DNA"/>
</dbReference>
<reference evidence="2" key="1">
    <citation type="submission" date="2020-02" db="EMBL/GenBank/DDBJ databases">
        <authorList>
            <person name="Meier V. D."/>
        </authorList>
    </citation>
    <scope>NUCLEOTIDE SEQUENCE</scope>
    <source>
        <strain evidence="2">AVDCRST_MAG88</strain>
    </source>
</reference>
<feature type="non-terminal residue" evidence="2">
    <location>
        <position position="1"/>
    </location>
</feature>
<gene>
    <name evidence="2" type="ORF">AVDCRST_MAG88-3539</name>
</gene>
<accession>A0A6J4VLJ0</accession>
<organism evidence="2">
    <name type="scientific">uncultured Thermomicrobiales bacterium</name>
    <dbReference type="NCBI Taxonomy" id="1645740"/>
    <lineage>
        <taxon>Bacteria</taxon>
        <taxon>Pseudomonadati</taxon>
        <taxon>Thermomicrobiota</taxon>
        <taxon>Thermomicrobia</taxon>
        <taxon>Thermomicrobiales</taxon>
        <taxon>environmental samples</taxon>
    </lineage>
</organism>
<protein>
    <submittedName>
        <fullName evidence="2">Uncharacterized protein</fullName>
    </submittedName>
</protein>
<dbReference type="AlphaFoldDB" id="A0A6J4VLJ0"/>
<proteinExistence type="predicted"/>
<sequence>WSRSRRAPLYPRPRASRLRRCSDPNNAYRYSTRRHCN</sequence>
<name>A0A6J4VLJ0_9BACT</name>
<feature type="non-terminal residue" evidence="2">
    <location>
        <position position="37"/>
    </location>
</feature>
<feature type="region of interest" description="Disordered" evidence="1">
    <location>
        <begin position="1"/>
        <end position="37"/>
    </location>
</feature>
<evidence type="ECO:0000313" key="2">
    <source>
        <dbReference type="EMBL" id="CAA9582629.1"/>
    </source>
</evidence>
<evidence type="ECO:0000256" key="1">
    <source>
        <dbReference type="SAM" id="MobiDB-lite"/>
    </source>
</evidence>